<reference evidence="1 2" key="1">
    <citation type="submission" date="2019-09" db="EMBL/GenBank/DDBJ databases">
        <title>YIM 132180 draft genome.</title>
        <authorList>
            <person name="Zhang K."/>
        </authorList>
    </citation>
    <scope>NUCLEOTIDE SEQUENCE [LARGE SCALE GENOMIC DNA]</scope>
    <source>
        <strain evidence="1 2">YIM 132180</strain>
    </source>
</reference>
<dbReference type="Proteomes" id="UP000432089">
    <property type="component" value="Unassembled WGS sequence"/>
</dbReference>
<organism evidence="1 2">
    <name type="scientific">Plantimonas leprariae</name>
    <dbReference type="NCBI Taxonomy" id="2615207"/>
    <lineage>
        <taxon>Bacteria</taxon>
        <taxon>Pseudomonadati</taxon>
        <taxon>Pseudomonadota</taxon>
        <taxon>Alphaproteobacteria</taxon>
        <taxon>Hyphomicrobiales</taxon>
        <taxon>Aurantimonadaceae</taxon>
        <taxon>Plantimonas</taxon>
    </lineage>
</organism>
<dbReference type="InterPro" id="IPR017853">
    <property type="entry name" value="GH"/>
</dbReference>
<protein>
    <recommendedName>
        <fullName evidence="3">Cellulase family glycosylhydrolase</fullName>
    </recommendedName>
</protein>
<dbReference type="Gene3D" id="3.20.20.80">
    <property type="entry name" value="Glycosidases"/>
    <property type="match status" value="1"/>
</dbReference>
<proteinExistence type="predicted"/>
<sequence>MPWVRVSGGAPYFETEDGRPWTPVGHNEAVDWIDLAGLFHRRDPGGVDRHLAMLRANGVTSLRLMLEYSQGWHRYFERPAGSPVPAMVRLWDDLFALCERHSIRILLTPFDTFWMGRRFAHHPWSCRQGGPLASLRELLTSPEARRLTKARFEFAIRRWGGSAALFGWDLMNEIHPDLNGGEEAGLADFVHDVATHVRGLEMQLYGRSHPLSVSVFGPHLDGLHGAALADLAFRHPDLDFATTHLYEPGTIDAPKDTVASALAVGRLVTRALGEIRDGRPFLDSESGPIHTFNDRRRTLTEPFDDEYFRHMSWAHLASGGAGSGMRWPYRHPHRLTAGMHDAQKMLARFCGLVDWRRFRRAPLGGRVEVADVGVAAFGCGDEDQAVVWLLQTGPIGKDGRLFPGVASPVRLALRHQRPGRYSVAAFDTKGGATTEFESETAENGILTFRTPPFSTDLALAIRLKR</sequence>
<accession>A0A7V7TYA8</accession>
<gene>
    <name evidence="1" type="ORF">F6X38_00180</name>
</gene>
<evidence type="ECO:0000313" key="2">
    <source>
        <dbReference type="Proteomes" id="UP000432089"/>
    </source>
</evidence>
<dbReference type="AlphaFoldDB" id="A0A7V7TYA8"/>
<dbReference type="EMBL" id="VZDO01000001">
    <property type="protein sequence ID" value="KAB0682546.1"/>
    <property type="molecule type" value="Genomic_DNA"/>
</dbReference>
<evidence type="ECO:0008006" key="3">
    <source>
        <dbReference type="Google" id="ProtNLM"/>
    </source>
</evidence>
<evidence type="ECO:0000313" key="1">
    <source>
        <dbReference type="EMBL" id="KAB0682546.1"/>
    </source>
</evidence>
<dbReference type="SUPFAM" id="SSF51445">
    <property type="entry name" value="(Trans)glycosidases"/>
    <property type="match status" value="1"/>
</dbReference>
<name>A0A7V7TYA8_9HYPH</name>
<comment type="caution">
    <text evidence="1">The sequence shown here is derived from an EMBL/GenBank/DDBJ whole genome shotgun (WGS) entry which is preliminary data.</text>
</comment>
<keyword evidence="2" id="KW-1185">Reference proteome</keyword>